<dbReference type="AlphaFoldDB" id="A0A7C6AA10"/>
<proteinExistence type="predicted"/>
<gene>
    <name evidence="1" type="ORF">ENW73_07945</name>
</gene>
<comment type="caution">
    <text evidence="1">The sequence shown here is derived from an EMBL/GenBank/DDBJ whole genome shotgun (WGS) entry which is preliminary data.</text>
</comment>
<name>A0A7C6AA10_UNCW3</name>
<evidence type="ECO:0000313" key="1">
    <source>
        <dbReference type="EMBL" id="HHS52772.1"/>
    </source>
</evidence>
<organism evidence="1">
    <name type="scientific">candidate division WOR-3 bacterium</name>
    <dbReference type="NCBI Taxonomy" id="2052148"/>
    <lineage>
        <taxon>Bacteria</taxon>
        <taxon>Bacteria division WOR-3</taxon>
    </lineage>
</organism>
<sequence length="60" mass="7182">MPVIFQTVEMKIGKYEFETEIAWALTEEVVPLLGRNGVFDKFNVYFKQSRQIVEFHWEGR</sequence>
<dbReference type="EMBL" id="DTLI01000189">
    <property type="protein sequence ID" value="HHS52772.1"/>
    <property type="molecule type" value="Genomic_DNA"/>
</dbReference>
<reference evidence="1" key="1">
    <citation type="journal article" date="2020" name="mSystems">
        <title>Genome- and Community-Level Interaction Insights into Carbon Utilization and Element Cycling Functions of Hydrothermarchaeota in Hydrothermal Sediment.</title>
        <authorList>
            <person name="Zhou Z."/>
            <person name="Liu Y."/>
            <person name="Xu W."/>
            <person name="Pan J."/>
            <person name="Luo Z.H."/>
            <person name="Li M."/>
        </authorList>
    </citation>
    <scope>NUCLEOTIDE SEQUENCE [LARGE SCALE GENOMIC DNA]</scope>
    <source>
        <strain evidence="1">SpSt-876</strain>
    </source>
</reference>
<protein>
    <submittedName>
        <fullName evidence="1">Uncharacterized protein</fullName>
    </submittedName>
</protein>
<accession>A0A7C6AA10</accession>